<proteinExistence type="predicted"/>
<dbReference type="Gene3D" id="3.40.50.620">
    <property type="entry name" value="HUPs"/>
    <property type="match status" value="1"/>
</dbReference>
<keyword evidence="2" id="KW-1185">Reference proteome</keyword>
<protein>
    <submittedName>
        <fullName evidence="1">ExsB family protein</fullName>
    </submittedName>
</protein>
<organism evidence="1 2">
    <name type="scientific">Ventosimonas gracilis</name>
    <dbReference type="NCBI Taxonomy" id="1680762"/>
    <lineage>
        <taxon>Bacteria</taxon>
        <taxon>Pseudomonadati</taxon>
        <taxon>Pseudomonadota</taxon>
        <taxon>Gammaproteobacteria</taxon>
        <taxon>Pseudomonadales</taxon>
        <taxon>Ventosimonadaceae</taxon>
        <taxon>Ventosimonas</taxon>
    </lineage>
</organism>
<gene>
    <name evidence="1" type="ORF">AXE65_12530</name>
</gene>
<dbReference type="OrthoDB" id="9765475at2"/>
<sequence>MTNHYHSPNQTCVRCIMSVAADPKIRFDVSGVCNHCQRYDALLPLRVLKGQAGKDALDRLVDAIKKHGAGKDYDCLIGISGGVDSTYVACLVKQLGLRPLAVHVDNGWNSELSVKNIEITLKKLDIDLYTEVLDWEEFRDLQLSFLKASTPDLEIPTDHAVTAVLWRQAQRHGIKHIISGMNFATESTFVQDWAYGHWDWRYIRGIQKKFGTAPLKSFPHYTIADLVWWNLRGIRSISILNYVDYHKPKAMALLKEKLGWQYYGGKHYESIYTRFIQGYILPVKFGIDKRYGHLSDLIRSGQMTRDDALIEIKSPAYPEDIFAQDYDFVLKKFGLSDAAFQAFMRQSPRTFRDYANAQNVMLGVRKTVGLLRRLGFYPK</sequence>
<dbReference type="InterPro" id="IPR020022">
    <property type="entry name" value="N-acetyl_sugar_amidoTrfase"/>
</dbReference>
<dbReference type="RefSeq" id="WP_068388783.1">
    <property type="nucleotide sequence ID" value="NZ_LSZO01000108.1"/>
</dbReference>
<dbReference type="EMBL" id="LSZO01000108">
    <property type="protein sequence ID" value="KXU38665.1"/>
    <property type="molecule type" value="Genomic_DNA"/>
</dbReference>
<accession>A0A139SVN7</accession>
<dbReference type="InterPro" id="IPR014729">
    <property type="entry name" value="Rossmann-like_a/b/a_fold"/>
</dbReference>
<name>A0A139SVN7_9GAMM</name>
<evidence type="ECO:0000313" key="2">
    <source>
        <dbReference type="Proteomes" id="UP000072660"/>
    </source>
</evidence>
<comment type="caution">
    <text evidence="1">The sequence shown here is derived from an EMBL/GenBank/DDBJ whole genome shotgun (WGS) entry which is preliminary data.</text>
</comment>
<dbReference type="Proteomes" id="UP000072660">
    <property type="component" value="Unassembled WGS sequence"/>
</dbReference>
<reference evidence="1 2" key="1">
    <citation type="submission" date="2016-02" db="EMBL/GenBank/DDBJ databases">
        <authorList>
            <person name="Wen L."/>
            <person name="He K."/>
            <person name="Yang H."/>
        </authorList>
    </citation>
    <scope>NUCLEOTIDE SEQUENCE [LARGE SCALE GENOMIC DNA]</scope>
    <source>
        <strain evidence="1 2">CV58</strain>
    </source>
</reference>
<dbReference type="NCBIfam" id="TIGR03573">
    <property type="entry name" value="WbuX"/>
    <property type="match status" value="1"/>
</dbReference>
<evidence type="ECO:0000313" key="1">
    <source>
        <dbReference type="EMBL" id="KXU38665.1"/>
    </source>
</evidence>
<dbReference type="AlphaFoldDB" id="A0A139SVN7"/>
<dbReference type="SUPFAM" id="SSF52402">
    <property type="entry name" value="Adenine nucleotide alpha hydrolases-like"/>
    <property type="match status" value="1"/>
</dbReference>